<dbReference type="eggNOG" id="ENOG502RBK9">
    <property type="taxonomic scope" value="Eukaryota"/>
</dbReference>
<comment type="caution">
    <text evidence="2">The sequence shown here is derived from an EMBL/GenBank/DDBJ whole genome shotgun (WGS) entry which is preliminary data.</text>
</comment>
<protein>
    <recommendedName>
        <fullName evidence="4">BTB domain-containing protein</fullName>
    </recommendedName>
</protein>
<evidence type="ECO:0000313" key="3">
    <source>
        <dbReference type="Proteomes" id="UP000001861"/>
    </source>
</evidence>
<dbReference type="KEGG" id="cci:CC1G_02899"/>
<reference evidence="2 3" key="1">
    <citation type="journal article" date="2010" name="Proc. Natl. Acad. Sci. U.S.A.">
        <title>Insights into evolution of multicellular fungi from the assembled chromosomes of the mushroom Coprinopsis cinerea (Coprinus cinereus).</title>
        <authorList>
            <person name="Stajich J.E."/>
            <person name="Wilke S.K."/>
            <person name="Ahren D."/>
            <person name="Au C.H."/>
            <person name="Birren B.W."/>
            <person name="Borodovsky M."/>
            <person name="Burns C."/>
            <person name="Canback B."/>
            <person name="Casselton L.A."/>
            <person name="Cheng C.K."/>
            <person name="Deng J."/>
            <person name="Dietrich F.S."/>
            <person name="Fargo D.C."/>
            <person name="Farman M.L."/>
            <person name="Gathman A.C."/>
            <person name="Goldberg J."/>
            <person name="Guigo R."/>
            <person name="Hoegger P.J."/>
            <person name="Hooker J.B."/>
            <person name="Huggins A."/>
            <person name="James T.Y."/>
            <person name="Kamada T."/>
            <person name="Kilaru S."/>
            <person name="Kodira C."/>
            <person name="Kues U."/>
            <person name="Kupfer D."/>
            <person name="Kwan H.S."/>
            <person name="Lomsadze A."/>
            <person name="Li W."/>
            <person name="Lilly W.W."/>
            <person name="Ma L.J."/>
            <person name="Mackey A.J."/>
            <person name="Manning G."/>
            <person name="Martin F."/>
            <person name="Muraguchi H."/>
            <person name="Natvig D.O."/>
            <person name="Palmerini H."/>
            <person name="Ramesh M.A."/>
            <person name="Rehmeyer C.J."/>
            <person name="Roe B.A."/>
            <person name="Shenoy N."/>
            <person name="Stanke M."/>
            <person name="Ter-Hovhannisyan V."/>
            <person name="Tunlid A."/>
            <person name="Velagapudi R."/>
            <person name="Vision T.J."/>
            <person name="Zeng Q."/>
            <person name="Zolan M.E."/>
            <person name="Pukkila P.J."/>
        </authorList>
    </citation>
    <scope>NUCLEOTIDE SEQUENCE [LARGE SCALE GENOMIC DNA]</scope>
    <source>
        <strain evidence="3">Okayama-7 / 130 / ATCC MYA-4618 / FGSC 9003</strain>
    </source>
</reference>
<gene>
    <name evidence="2" type="ORF">CC1G_02899</name>
</gene>
<dbReference type="RefSeq" id="XP_001835811.2">
    <property type="nucleotide sequence ID" value="XM_001835759.2"/>
</dbReference>
<dbReference type="GeneID" id="6012344"/>
<evidence type="ECO:0000256" key="1">
    <source>
        <dbReference type="SAM" id="MobiDB-lite"/>
    </source>
</evidence>
<organism evidence="2 3">
    <name type="scientific">Coprinopsis cinerea (strain Okayama-7 / 130 / ATCC MYA-4618 / FGSC 9003)</name>
    <name type="common">Inky cap fungus</name>
    <name type="synonym">Hormographiella aspergillata</name>
    <dbReference type="NCBI Taxonomy" id="240176"/>
    <lineage>
        <taxon>Eukaryota</taxon>
        <taxon>Fungi</taxon>
        <taxon>Dikarya</taxon>
        <taxon>Basidiomycota</taxon>
        <taxon>Agaricomycotina</taxon>
        <taxon>Agaricomycetes</taxon>
        <taxon>Agaricomycetidae</taxon>
        <taxon>Agaricales</taxon>
        <taxon>Agaricineae</taxon>
        <taxon>Psathyrellaceae</taxon>
        <taxon>Coprinopsis</taxon>
    </lineage>
</organism>
<proteinExistence type="predicted"/>
<dbReference type="InParanoid" id="A8NRM9"/>
<dbReference type="VEuPathDB" id="FungiDB:CC1G_02899"/>
<dbReference type="Proteomes" id="UP000001861">
    <property type="component" value="Unassembled WGS sequence"/>
</dbReference>
<dbReference type="HOGENOM" id="CLU_040061_1_0_1"/>
<name>A8NRM9_COPC7</name>
<dbReference type="AlphaFoldDB" id="A8NRM9"/>
<keyword evidence="3" id="KW-1185">Reference proteome</keyword>
<dbReference type="EMBL" id="AACS02000008">
    <property type="protein sequence ID" value="EAU85876.2"/>
    <property type="molecule type" value="Genomic_DNA"/>
</dbReference>
<dbReference type="OMA" id="LNNGQVM"/>
<feature type="region of interest" description="Disordered" evidence="1">
    <location>
        <begin position="23"/>
        <end position="57"/>
    </location>
</feature>
<dbReference type="OrthoDB" id="2923697at2759"/>
<evidence type="ECO:0008006" key="4">
    <source>
        <dbReference type="Google" id="ProtNLM"/>
    </source>
</evidence>
<sequence length="403" mass="45932">MPNLPDRRKEDFRPSYMDRSMRDLDWDERGRGSRKRQRMDDDYYDNTSEGNPLDGECDGHNVKDKEFYSGPQEANESVFCFKGVLFKLSDSALKRCPSLMTLLLNEDGQLQRTTDDEPLCMHSRAHLQCTRASFRALVWALHTPEERLRDPQPYADTDRILTLAPICTVFGLDILHNWVLGIIKNIVADDVLMDSCASATLQKLIQVASRLNLADVLSTAASKWYNRILTKKEGSIVALQTAEKYNLDDLRGIAYYVHLQDMLDRQTASKDGIATELKADDKLSSAQVMRLLSGYWSLVSFWERFRMAPLELPRAPDCSEAGHKKCSTTWVRRWNSAIGWRRILSYNSADALNLISCLRDQLSNDDDLKLNVNPSCRLAGLTALKTKGEDVKKNLRSHFVACR</sequence>
<accession>A8NRM9</accession>
<evidence type="ECO:0000313" key="2">
    <source>
        <dbReference type="EMBL" id="EAU85876.2"/>
    </source>
</evidence>